<evidence type="ECO:0000313" key="2">
    <source>
        <dbReference type="EMBL" id="TMR22127.1"/>
    </source>
</evidence>
<accession>A0A5S4FN13</accession>
<sequence length="94" mass="10392">MSTRGIIAIQPLGVLGRQLRGVFGQAQVGQHAVLIRHPRRALQHLAEAGRTAPELQAESRHQSLSSLGRYLRLGEETSARMTAEHDPAARRHTR</sequence>
<dbReference type="RefSeq" id="WP_138696877.1">
    <property type="nucleotide sequence ID" value="NZ_JBHSAZ010000009.1"/>
</dbReference>
<dbReference type="AlphaFoldDB" id="A0A5S4FN13"/>
<dbReference type="Proteomes" id="UP000306628">
    <property type="component" value="Unassembled WGS sequence"/>
</dbReference>
<organism evidence="2 3">
    <name type="scientific">Nonomuraea zeae</name>
    <dbReference type="NCBI Taxonomy" id="1642303"/>
    <lineage>
        <taxon>Bacteria</taxon>
        <taxon>Bacillati</taxon>
        <taxon>Actinomycetota</taxon>
        <taxon>Actinomycetes</taxon>
        <taxon>Streptosporangiales</taxon>
        <taxon>Streptosporangiaceae</taxon>
        <taxon>Nonomuraea</taxon>
    </lineage>
</organism>
<comment type="caution">
    <text evidence="2">The sequence shown here is derived from an EMBL/GenBank/DDBJ whole genome shotgun (WGS) entry which is preliminary data.</text>
</comment>
<dbReference type="EMBL" id="VCKX01000281">
    <property type="protein sequence ID" value="TMR22127.1"/>
    <property type="molecule type" value="Genomic_DNA"/>
</dbReference>
<proteinExistence type="predicted"/>
<evidence type="ECO:0000256" key="1">
    <source>
        <dbReference type="SAM" id="MobiDB-lite"/>
    </source>
</evidence>
<protein>
    <recommendedName>
        <fullName evidence="4">Tyr recombinase domain-containing protein</fullName>
    </recommendedName>
</protein>
<name>A0A5S4FN13_9ACTN</name>
<evidence type="ECO:0008006" key="4">
    <source>
        <dbReference type="Google" id="ProtNLM"/>
    </source>
</evidence>
<keyword evidence="3" id="KW-1185">Reference proteome</keyword>
<feature type="region of interest" description="Disordered" evidence="1">
    <location>
        <begin position="50"/>
        <end position="94"/>
    </location>
</feature>
<evidence type="ECO:0000313" key="3">
    <source>
        <dbReference type="Proteomes" id="UP000306628"/>
    </source>
</evidence>
<gene>
    <name evidence="2" type="ORF">ETD85_49860</name>
</gene>
<feature type="compositionally biased region" description="Basic and acidic residues" evidence="1">
    <location>
        <begin position="72"/>
        <end position="94"/>
    </location>
</feature>
<reference evidence="2 3" key="1">
    <citation type="submission" date="2019-05" db="EMBL/GenBank/DDBJ databases">
        <title>Draft genome sequence of Nonomuraea zeae DSM 100528.</title>
        <authorList>
            <person name="Saricaoglu S."/>
            <person name="Isik K."/>
        </authorList>
    </citation>
    <scope>NUCLEOTIDE SEQUENCE [LARGE SCALE GENOMIC DNA]</scope>
    <source>
        <strain evidence="2 3">DSM 100528</strain>
    </source>
</reference>